<evidence type="ECO:0000259" key="2">
    <source>
        <dbReference type="Pfam" id="PF00326"/>
    </source>
</evidence>
<dbReference type="Pfam" id="PF00326">
    <property type="entry name" value="Peptidase_S9"/>
    <property type="match status" value="1"/>
</dbReference>
<name>A0A4P6ZK91_9LACO</name>
<dbReference type="PANTHER" id="PTHR42776">
    <property type="entry name" value="SERINE PEPTIDASE S9 FAMILY MEMBER"/>
    <property type="match status" value="1"/>
</dbReference>
<dbReference type="PANTHER" id="PTHR42776:SF27">
    <property type="entry name" value="DIPEPTIDYL PEPTIDASE FAMILY MEMBER 6"/>
    <property type="match status" value="1"/>
</dbReference>
<dbReference type="SUPFAM" id="SSF82171">
    <property type="entry name" value="DPP6 N-terminal domain-like"/>
    <property type="match status" value="1"/>
</dbReference>
<dbReference type="KEGG" id="lji:ELX58_03270"/>
<dbReference type="RefSeq" id="WP_133441736.1">
    <property type="nucleotide sequence ID" value="NZ_CP034726.1"/>
</dbReference>
<evidence type="ECO:0000313" key="4">
    <source>
        <dbReference type="Proteomes" id="UP000294321"/>
    </source>
</evidence>
<keyword evidence="1" id="KW-0378">Hydrolase</keyword>
<proteinExistence type="predicted"/>
<reference evidence="4" key="1">
    <citation type="submission" date="2018-12" db="EMBL/GenBank/DDBJ databases">
        <title>A new species of lactobacillus.</title>
        <authorList>
            <person name="Jian Y."/>
            <person name="Xin L."/>
            <person name="Hong Z.J."/>
            <person name="Ming L.Z."/>
            <person name="Hong X.Z."/>
        </authorList>
    </citation>
    <scope>NUCLEOTIDE SEQUENCE [LARGE SCALE GENOMIC DNA]</scope>
    <source>
        <strain evidence="4">HSLZ-75</strain>
    </source>
</reference>
<keyword evidence="4" id="KW-1185">Reference proteome</keyword>
<dbReference type="GO" id="GO:0006508">
    <property type="term" value="P:proteolysis"/>
    <property type="evidence" value="ECO:0007669"/>
    <property type="project" value="InterPro"/>
</dbReference>
<sequence>MQGVSPEDLYLFKSVTQPLYKTHQSFFVENSIDRNNNQYLARLASLDAQGHYHVWADGGTNVNPQVSSTTLYYVHTGKKGGQLMKKSLKGGLTKQVPVKGSVSSLLLSGDQLFFKVVTGTEQPKFTTTKFPKVREVTKFQNKFDGYGWLPNHAQYKLCVYDTKDHQVKVLMSSKYNFALQSVSPDQQKVLFMTATKHPKTTYSEANGAFIFDVKTHQVTLLNQTLPDAVFTSAKFSPDGKWVGLVGSDNHAHGATTANFWLYNVASHELKDVTKDQDDVDVGYLGLLTGDFIQQQKGDEFYWLDNDHYLFHAYHHAHSQFYVGDTTGNVSLADNQKRDVYDFSPMDPYHLLICSSEPTSPCELHELDLKTDKETTLYNPNHVYEETHRYVKPTPFTYQSKDGKVTLDGWLMRSPKHLHDKSPVALYVHGGPHAAYGYTFFQEFQALCNHGYSVLYVNPRGSSTYGEKFAANVIGHYGEDDYDDVMSGVDAAFKNFSGLDSHHLYIMGGSYGGFMTLWTIGHTNRFTAAIAQRPVSDWWLMYGVSDCGVEFLQTELGKDLYKDKGALALYHKESPLTYVMNVKTPLMLQHGEYDMRCPISNSEVYYTAMKRNGTEVKFLRYPQSFHGVSRNGLPSLRVHRMHDIFDWLDEHNK</sequence>
<evidence type="ECO:0000313" key="3">
    <source>
        <dbReference type="EMBL" id="QBP18175.1"/>
    </source>
</evidence>
<dbReference type="OrthoDB" id="108903at2"/>
<gene>
    <name evidence="3" type="ORF">ELX58_03270</name>
</gene>
<feature type="domain" description="Peptidase S9 prolyl oligopeptidase catalytic" evidence="2">
    <location>
        <begin position="438"/>
        <end position="650"/>
    </location>
</feature>
<accession>A0A4P6ZK91</accession>
<dbReference type="SUPFAM" id="SSF53474">
    <property type="entry name" value="alpha/beta-Hydrolases"/>
    <property type="match status" value="1"/>
</dbReference>
<evidence type="ECO:0000256" key="1">
    <source>
        <dbReference type="ARBA" id="ARBA00022801"/>
    </source>
</evidence>
<dbReference type="Gene3D" id="3.40.50.1820">
    <property type="entry name" value="alpha/beta hydrolase"/>
    <property type="match status" value="1"/>
</dbReference>
<protein>
    <submittedName>
        <fullName evidence="3">S9 family peptidase</fullName>
    </submittedName>
</protein>
<dbReference type="AlphaFoldDB" id="A0A4P6ZK91"/>
<dbReference type="Proteomes" id="UP000294321">
    <property type="component" value="Chromosome"/>
</dbReference>
<dbReference type="InterPro" id="IPR029058">
    <property type="entry name" value="AB_hydrolase_fold"/>
</dbReference>
<organism evidence="3 4">
    <name type="scientific">Acetilactobacillus jinshanensis</name>
    <dbReference type="NCBI Taxonomy" id="1720083"/>
    <lineage>
        <taxon>Bacteria</taxon>
        <taxon>Bacillati</taxon>
        <taxon>Bacillota</taxon>
        <taxon>Bacilli</taxon>
        <taxon>Lactobacillales</taxon>
        <taxon>Lactobacillaceae</taxon>
        <taxon>Acetilactobacillus</taxon>
    </lineage>
</organism>
<dbReference type="GO" id="GO:0004252">
    <property type="term" value="F:serine-type endopeptidase activity"/>
    <property type="evidence" value="ECO:0007669"/>
    <property type="project" value="TreeGrafter"/>
</dbReference>
<dbReference type="InterPro" id="IPR001375">
    <property type="entry name" value="Peptidase_S9_cat"/>
</dbReference>
<dbReference type="Gene3D" id="2.140.10.30">
    <property type="entry name" value="Dipeptidylpeptidase IV, N-terminal domain"/>
    <property type="match status" value="1"/>
</dbReference>
<dbReference type="EMBL" id="CP034726">
    <property type="protein sequence ID" value="QBP18175.1"/>
    <property type="molecule type" value="Genomic_DNA"/>
</dbReference>